<dbReference type="SUPFAM" id="SSF49899">
    <property type="entry name" value="Concanavalin A-like lectins/glucanases"/>
    <property type="match status" value="1"/>
</dbReference>
<organism evidence="3 4">
    <name type="scientific">Micromonas pusilla virus SP1</name>
    <name type="common">MpV-SP1</name>
    <dbReference type="NCBI Taxonomy" id="373996"/>
    <lineage>
        <taxon>Viruses</taxon>
        <taxon>Varidnaviria</taxon>
        <taxon>Bamfordvirae</taxon>
        <taxon>Nucleocytoviricota</taxon>
        <taxon>Megaviricetes</taxon>
        <taxon>Algavirales</taxon>
        <taxon>Phycodnaviridae</taxon>
        <taxon>Prasinovirus</taxon>
        <taxon>Prasinovirus micromonas</taxon>
    </lineage>
</organism>
<keyword evidence="4" id="KW-1185">Reference proteome</keyword>
<gene>
    <name evidence="3" type="ORF">MPXG_00004</name>
</gene>
<sequence length="692" mass="68607">MTISSSGPISISNIATEYDLSLNELDFDRLSKIARLPASRDIGSFRGTSSNNFTGNAGYYQRVTGVSSANSGALNKVAAAVRALVNMSDATTGVIFEGGGTGTGFALYVHSGTIYAQYGDGDVVGGDYEVSYTVPSTWTTDDTHEIVVSCDSRGYGLARMYIDGILVSTEYNATPNKSKVSGTGAAGSGQVYSNMPYTRMNPTNGSSDGALPFTGGTIRSVSTYRDVTAVPFVDSSVFGSSTYTSGVASATNILDNQSTCTILTNVTIDKDRTGVIYESGDSSSGVALYVHGGKLYIEGGAGGVVGGNVSTNWTIPDYFSTNDRTEIIASVEIISTGSSAKLFVNNREVTSNTAAGSGDEISGSDTAGTGEVHDALRFTQLNPTDASSDGSLQYTGTIYDTQVYSGMLHGYADGGTITYATIGSNTYRIHAFTYQGSPHTFFVTSQVECDVLLVAGGGGGGGSGGSGASGAGGGAGGLILDLNKTVSPGSYSIVVGANSQSINPGFDLQGPDGEDTSAFSLTAVGGGGGGSRVDGNANGRDGGSGGGEGSQGVTTSYGSGTSGQGNRGGLNGFSGNGGDANASGGGGGAGGVGGDGLDNNYSGDGGAGLDMSAYFTTSFGENGYFAGGGGGGKPANVTNGFGSGGIGGGADGGNDDAPESGMSGTGGGGAGAGKNYRAGPGGSGIVLIRYRV</sequence>
<dbReference type="Proteomes" id="UP000232710">
    <property type="component" value="Segment"/>
</dbReference>
<feature type="region of interest" description="Disordered" evidence="1">
    <location>
        <begin position="647"/>
        <end position="674"/>
    </location>
</feature>
<dbReference type="InterPro" id="IPR013320">
    <property type="entry name" value="ConA-like_dom_sf"/>
</dbReference>
<proteinExistence type="predicted"/>
<evidence type="ECO:0000256" key="1">
    <source>
        <dbReference type="SAM" id="MobiDB-lite"/>
    </source>
</evidence>
<protein>
    <recommendedName>
        <fullName evidence="2">Glycine-rich domain-containing protein</fullName>
    </recommendedName>
</protein>
<name>G9E5X5_MPSP1</name>
<feature type="compositionally biased region" description="Gly residues" evidence="1">
    <location>
        <begin position="663"/>
        <end position="672"/>
    </location>
</feature>
<feature type="compositionally biased region" description="Gly residues" evidence="1">
    <location>
        <begin position="560"/>
        <end position="577"/>
    </location>
</feature>
<dbReference type="InterPro" id="IPR049304">
    <property type="entry name" value="Gly_rich_dom"/>
</dbReference>
<reference evidence="3 4" key="1">
    <citation type="submission" date="2010-12" db="EMBL/GenBank/DDBJ databases">
        <title>The Genome Sequence of Micromonas pusilla virus SP1.</title>
        <authorList>
            <consortium name="The Broad Institute Genome Sequencing Platform"/>
            <person name="Henn M.R."/>
            <person name="Suttle C."/>
            <person name="Winget D."/>
            <person name="Chan A."/>
            <person name="Levin J."/>
            <person name="Malboeuf C."/>
            <person name="Casali M."/>
            <person name="Russ C."/>
            <person name="Lennon N."/>
            <person name="Chapman S.B."/>
            <person name="Erlich R."/>
            <person name="Young S.K."/>
            <person name="Yandava C."/>
            <person name="Zeng Q."/>
            <person name="Alvarado L."/>
            <person name="Anderson S."/>
            <person name="Berlin A."/>
            <person name="Chen Z."/>
            <person name="Freedman E."/>
            <person name="Gellesch M."/>
            <person name="Goldberg J."/>
            <person name="Green L."/>
            <person name="Griggs A."/>
            <person name="Gujja S."/>
            <person name="Heilman E.R."/>
            <person name="Heiman D."/>
            <person name="Hollinger A."/>
            <person name="Howarth C."/>
            <person name="Larson L."/>
            <person name="Mehta T."/>
            <person name="Pearson M."/>
            <person name="Roberts A."/>
            <person name="Ryan E."/>
            <person name="Saif S."/>
            <person name="Shea T."/>
            <person name="Shenoy N."/>
            <person name="Sisk P."/>
            <person name="Stolte C."/>
            <person name="Sykes S."/>
            <person name="White J."/>
            <person name="Haas B."/>
            <person name="Nusbaum C."/>
            <person name="Birren B."/>
        </authorList>
    </citation>
    <scope>NUCLEOTIDE SEQUENCE [LARGE SCALE GENOMIC DNA]</scope>
    <source>
        <strain evidence="3 4">SP1</strain>
    </source>
</reference>
<accession>G9E5X5</accession>
<dbReference type="PRINTS" id="PR01228">
    <property type="entry name" value="EGGSHELL"/>
</dbReference>
<feature type="region of interest" description="Disordered" evidence="1">
    <location>
        <begin position="505"/>
        <end position="577"/>
    </location>
</feature>
<dbReference type="Pfam" id="PF21722">
    <property type="entry name" value="Gly_rich_2"/>
    <property type="match status" value="1"/>
</dbReference>
<feature type="domain" description="Glycine-rich" evidence="2">
    <location>
        <begin position="447"/>
        <end position="691"/>
    </location>
</feature>
<dbReference type="EMBL" id="JF974320">
    <property type="protein sequence ID" value="AET84802.1"/>
    <property type="molecule type" value="Genomic_DNA"/>
</dbReference>
<evidence type="ECO:0000313" key="3">
    <source>
        <dbReference type="EMBL" id="AET84802.1"/>
    </source>
</evidence>
<evidence type="ECO:0000313" key="4">
    <source>
        <dbReference type="Proteomes" id="UP000232710"/>
    </source>
</evidence>
<evidence type="ECO:0000259" key="2">
    <source>
        <dbReference type="Pfam" id="PF21722"/>
    </source>
</evidence>
<dbReference type="Gene3D" id="2.60.120.200">
    <property type="match status" value="1"/>
</dbReference>
<feature type="compositionally biased region" description="Gly residues" evidence="1">
    <location>
        <begin position="540"/>
        <end position="550"/>
    </location>
</feature>
<organismHost>
    <name type="scientific">Micromonas pusilla</name>
    <name type="common">Picoplanktonic green alga</name>
    <name type="synonym">Chromulina pusilla</name>
    <dbReference type="NCBI Taxonomy" id="38833"/>
</organismHost>